<dbReference type="CDD" id="cd07589">
    <property type="entry name" value="BAR_DNMBP"/>
    <property type="match status" value="1"/>
</dbReference>
<feature type="compositionally biased region" description="Low complexity" evidence="2">
    <location>
        <begin position="784"/>
        <end position="811"/>
    </location>
</feature>
<feature type="compositionally biased region" description="Polar residues" evidence="2">
    <location>
        <begin position="1934"/>
        <end position="1951"/>
    </location>
</feature>
<feature type="compositionally biased region" description="Polar residues" evidence="2">
    <location>
        <begin position="414"/>
        <end position="429"/>
    </location>
</feature>
<evidence type="ECO:0000256" key="1">
    <source>
        <dbReference type="ARBA" id="ARBA00022658"/>
    </source>
</evidence>
<dbReference type="Proteomes" id="UP001273209">
    <property type="component" value="Unassembled WGS sequence"/>
</dbReference>
<reference evidence="4" key="1">
    <citation type="submission" date="2023-11" db="EMBL/GenBank/DDBJ databases">
        <title>The genome sequences of three competitors of mushroom-forming fungi.</title>
        <authorList>
            <person name="Beijen E."/>
            <person name="Ohm R.A."/>
        </authorList>
    </citation>
    <scope>NUCLEOTIDE SEQUENCE</scope>
    <source>
        <strain evidence="4">CBS 100526</strain>
    </source>
</reference>
<feature type="compositionally biased region" description="Basic and acidic residues" evidence="2">
    <location>
        <begin position="2003"/>
        <end position="2014"/>
    </location>
</feature>
<dbReference type="GO" id="GO:0005737">
    <property type="term" value="C:cytoplasm"/>
    <property type="evidence" value="ECO:0007669"/>
    <property type="project" value="InterPro"/>
</dbReference>
<feature type="region of interest" description="Disordered" evidence="2">
    <location>
        <begin position="580"/>
        <end position="730"/>
    </location>
</feature>
<feature type="compositionally biased region" description="Low complexity" evidence="2">
    <location>
        <begin position="580"/>
        <end position="624"/>
    </location>
</feature>
<proteinExistence type="predicted"/>
<dbReference type="SUPFAM" id="SSF48065">
    <property type="entry name" value="DBL homology domain (DH-domain)"/>
    <property type="match status" value="1"/>
</dbReference>
<feature type="region of interest" description="Disordered" evidence="2">
    <location>
        <begin position="233"/>
        <end position="464"/>
    </location>
</feature>
<feature type="region of interest" description="Disordered" evidence="2">
    <location>
        <begin position="1835"/>
        <end position="1879"/>
    </location>
</feature>
<dbReference type="PANTHER" id="PTHR22834">
    <property type="entry name" value="NUCLEAR FUSION PROTEIN FUS2"/>
    <property type="match status" value="1"/>
</dbReference>
<protein>
    <recommendedName>
        <fullName evidence="3">DH domain-containing protein</fullName>
    </recommendedName>
</protein>
<dbReference type="GO" id="GO:0032955">
    <property type="term" value="P:regulation of division septum assembly"/>
    <property type="evidence" value="ECO:0007669"/>
    <property type="project" value="TreeGrafter"/>
</dbReference>
<organism evidence="4 5">
    <name type="scientific">Trichoderma aggressivum f. europaeum</name>
    <dbReference type="NCBI Taxonomy" id="173218"/>
    <lineage>
        <taxon>Eukaryota</taxon>
        <taxon>Fungi</taxon>
        <taxon>Dikarya</taxon>
        <taxon>Ascomycota</taxon>
        <taxon>Pezizomycotina</taxon>
        <taxon>Sordariomycetes</taxon>
        <taxon>Hypocreomycetidae</taxon>
        <taxon>Hypocreales</taxon>
        <taxon>Hypocreaceae</taxon>
        <taxon>Trichoderma</taxon>
    </lineage>
</organism>
<dbReference type="CDD" id="cd00160">
    <property type="entry name" value="RhoGEF"/>
    <property type="match status" value="1"/>
</dbReference>
<dbReference type="PROSITE" id="PS50010">
    <property type="entry name" value="DH_2"/>
    <property type="match status" value="1"/>
</dbReference>
<keyword evidence="1" id="KW-0344">Guanine-nucleotide releasing factor</keyword>
<dbReference type="Gene3D" id="1.20.900.10">
    <property type="entry name" value="Dbl homology (DH) domain"/>
    <property type="match status" value="1"/>
</dbReference>
<feature type="compositionally biased region" description="Polar residues" evidence="2">
    <location>
        <begin position="659"/>
        <end position="672"/>
    </location>
</feature>
<sequence>MAETKPPPSTSNTLVGQVAGHHGAVVTCPGGLKGPERTATGDPGQGCQQAVDEQASMVGSPTSLGVVSGLQAAAPSIPSPRRLPITTPHPLSPTSHRTARAKQLRKSQSPSSRGKQTKLPPQGDHTGDHGRGRDTKERDTSSFDARAFPPRLDLRLALNMDPDPDLDLDLDSVLVAHDAHPPARHLPHLGHSSSNPAAFYSNPANDIVLPASSTNAQVLAHHAAATLDPDDFYKSYQTAPGEPQSFPMASPVPPPDTDGAAARHLQPPANRSAGRQGTGTAMRSASNPLDRKSAATSRSPSANAPSVKDLKKRFDQTGGPNSIPRPPPRQVAPVARVRQDTVKTKPKPKPSPSGSSSTHANSRSGIPASNSSKQSSSSTSTSTSSRLQKARHAEREQMSGSSRSFANRIGNHPPETSTNGNSIASSSITPRPRNSPHSASQPSPPSPKSNPQFPGLLFGEIPPGQHDVVAAGFGIDTLPPRRTSESNVHGLVGRQRSFSDLEAEPASPSSWYRDLHMSRGSAPKTHTRSRSDHSASKHLLPLIHKSPPPAVTSTATTTTAALAAATVTATAVAAAEATAHSATHASAGASSKLPVSISRRLASPSPSSPASSRSNSPSTFRRPPVNGRSSSRQARPNPSTTRAKTPTQTGRKQPPQGLATPSNSNNRLQAYVSTAPPKLSPPLRSSRPRQPVSVATTASSRMKEAAKTKAPARPNARDNPSSSKTYDPAKRKIIAVGPIDFEQRREHIRLAYTKTIRESQAYEVRQRAVERRRKQMEEAKAKAETAPTTTTAPDTDTTTTTTTASPTTVTAGEEEASSNEPAQDHVNPEVEAAETGPAESSSAREPAVELPADHDPRAVVENNRASLLEIPTDAASHPAPGKDDDSPTLGIPGSFPEPSPSANVARKQRPLSTISATSAVTEFDIEPQEELSELTMSDRPLSPQIIVPKRERSQYRSPFEDDDFPSSPPRPRSATHHISQDSHTDQQFTPDAYYDDDHQDNSFETHVHQDYQTIVTILPQPSHEPPAAEKTARAASFPRLDIQDESDCHSDLESVPAMARRMRADVDDAATDACTEETDDRDGMEDERSPYRFGAAHSSNRASTCASSDIETFDDLLYPSHDEQLDAGPPNKLLAPPSISRADRSSHQTAWTNVSVESMGHSEASESPVMRASSWKLSGGSSGRDDSSIRSFSYHSAGVRPSVDSTRSSIQLGQQLPELDTGEGFSIPYLSAEAASDFSYLSSPKHEQPVLPRSGRNSAIESQTSSVFYEQSQYGSTLVNSERGSGEYISHHSETPLSMMDMTSMETMDQYFEGQAPQDSDAKSFIQEAEDLSSEERHRLIQRRNVIKELVDTEAIFVRDMNIVEEIYKGTAEACPKLDAKISKLIFRNSDEIVEFHTSFLVLLKEAVASIYVPKSGRSLVAREDSLYSEQSQTSIVDLSDAKDRETSLGPAFQASMEKMKLAHEGFLRNSDQAAKKLIQIQQDPTVQIWLNECNEVAKDLTAAWDLDSLLIKPMQRITKYPNLIMTLLQHTPQDHPDREPLVVAKEALEEAIIEINKTKKNFELVGQIVGRKRKESDVKAGLARAFGKKVDKLQGGTRPPEDPEYVKLEERFSDDYLRLQVVLRDVEFYTRQVSSYVHEFLQYLSAIELVMRLQPGSFPELESKWVQFNISIRDIEKVALEQHLAQIRKHVIEPFEHVIKSYGNPSLAMKKRQKRRVVWERAEQLKKAGKSVEPKLKELVEQYEALNDTLIKELPKLSALTEKVGNICLGNLINIQANWYLIWREKMRAVLADAPEMPEIEEIVATFEREFPYANEMMANIGIINPAYHGRTSISTTNGDDNLPRTRGRTSEAENRAWGQPLNGEAVPSLPAPDFGKRHSGSFTLSPIAAGPSSSLGASAPSPHQYYYRDFYAGLSSSQAGMASPRSAEAPATSRSLGGTRPSTGKSFDSSAVAMPRQSTESAPHTRRDSGNTYYSSYHQHDSRRFSNLFHSALPLPDGPEESQRSSRASSRERAHVSDGYNILWLAASLFEFNISTTKHEAGYPYLTYQAGEIFDVIAEKGELWLAKNQDDPTDQVGWIWSKHFAKLADS</sequence>
<feature type="compositionally biased region" description="Acidic residues" evidence="2">
    <location>
        <begin position="1068"/>
        <end position="1085"/>
    </location>
</feature>
<dbReference type="GO" id="GO:0031991">
    <property type="term" value="P:regulation of actomyosin contractile ring contraction"/>
    <property type="evidence" value="ECO:0007669"/>
    <property type="project" value="TreeGrafter"/>
</dbReference>
<dbReference type="InterPro" id="IPR027267">
    <property type="entry name" value="AH/BAR_dom_sf"/>
</dbReference>
<dbReference type="GO" id="GO:0005085">
    <property type="term" value="F:guanyl-nucleotide exchange factor activity"/>
    <property type="evidence" value="ECO:0007669"/>
    <property type="project" value="UniProtKB-KW"/>
</dbReference>
<feature type="compositionally biased region" description="Basic and acidic residues" evidence="2">
    <location>
        <begin position="765"/>
        <end position="783"/>
    </location>
</feature>
<feature type="region of interest" description="Disordered" evidence="2">
    <location>
        <begin position="499"/>
        <end position="535"/>
    </location>
</feature>
<feature type="compositionally biased region" description="Low complexity" evidence="2">
    <location>
        <begin position="369"/>
        <end position="385"/>
    </location>
</feature>
<evidence type="ECO:0000313" key="5">
    <source>
        <dbReference type="Proteomes" id="UP001273209"/>
    </source>
</evidence>
<dbReference type="InterPro" id="IPR035899">
    <property type="entry name" value="DBL_dom_sf"/>
</dbReference>
<feature type="compositionally biased region" description="Polar residues" evidence="2">
    <location>
        <begin position="1147"/>
        <end position="1156"/>
    </location>
</feature>
<dbReference type="InterPro" id="IPR051492">
    <property type="entry name" value="Dynamin-Rho_GEF"/>
</dbReference>
<dbReference type="SUPFAM" id="SSF103657">
    <property type="entry name" value="BAR/IMD domain-like"/>
    <property type="match status" value="1"/>
</dbReference>
<feature type="region of interest" description="Disordered" evidence="2">
    <location>
        <begin position="1120"/>
        <end position="1217"/>
    </location>
</feature>
<dbReference type="Gene3D" id="1.20.1270.60">
    <property type="entry name" value="Arfaptin homology (AH) domain/BAR domain"/>
    <property type="match status" value="1"/>
</dbReference>
<dbReference type="InterPro" id="IPR000219">
    <property type="entry name" value="DH_dom"/>
</dbReference>
<feature type="compositionally biased region" description="Polar residues" evidence="2">
    <location>
        <begin position="359"/>
        <end position="368"/>
    </location>
</feature>
<feature type="compositionally biased region" description="Polar residues" evidence="2">
    <location>
        <begin position="294"/>
        <end position="304"/>
    </location>
</feature>
<dbReference type="RefSeq" id="XP_062760774.1">
    <property type="nucleotide sequence ID" value="XM_062899242.1"/>
</dbReference>
<accession>A0AAE1M576</accession>
<feature type="region of interest" description="Disordered" evidence="2">
    <location>
        <begin position="1991"/>
        <end position="2014"/>
    </location>
</feature>
<feature type="compositionally biased region" description="Polar residues" evidence="2">
    <location>
        <begin position="910"/>
        <end position="920"/>
    </location>
</feature>
<dbReference type="InterPro" id="IPR004148">
    <property type="entry name" value="BAR_dom"/>
</dbReference>
<gene>
    <name evidence="4" type="ORF">Triagg1_424</name>
</gene>
<feature type="region of interest" description="Disordered" evidence="2">
    <location>
        <begin position="765"/>
        <end position="1000"/>
    </location>
</feature>
<feature type="domain" description="DH" evidence="3">
    <location>
        <begin position="1342"/>
        <end position="1559"/>
    </location>
</feature>
<feature type="compositionally biased region" description="Polar residues" evidence="2">
    <location>
        <begin position="273"/>
        <end position="287"/>
    </location>
</feature>
<feature type="compositionally biased region" description="Acidic residues" evidence="2">
    <location>
        <begin position="923"/>
        <end position="932"/>
    </location>
</feature>
<dbReference type="EMBL" id="JAWRVG010000001">
    <property type="protein sequence ID" value="KAK4085434.1"/>
    <property type="molecule type" value="Genomic_DNA"/>
</dbReference>
<evidence type="ECO:0000259" key="3">
    <source>
        <dbReference type="PROSITE" id="PS50010"/>
    </source>
</evidence>
<evidence type="ECO:0000256" key="2">
    <source>
        <dbReference type="SAM" id="MobiDB-lite"/>
    </source>
</evidence>
<feature type="compositionally biased region" description="Basic and acidic residues" evidence="2">
    <location>
        <begin position="125"/>
        <end position="141"/>
    </location>
</feature>
<name>A0AAE1M576_9HYPO</name>
<comment type="caution">
    <text evidence="4">The sequence shown here is derived from an EMBL/GenBank/DDBJ whole genome shotgun (WGS) entry which is preliminary data.</text>
</comment>
<dbReference type="Pfam" id="PF00621">
    <property type="entry name" value="RhoGEF"/>
    <property type="match status" value="1"/>
</dbReference>
<evidence type="ECO:0000313" key="4">
    <source>
        <dbReference type="EMBL" id="KAK4085434.1"/>
    </source>
</evidence>
<dbReference type="Pfam" id="PF03114">
    <property type="entry name" value="BAR"/>
    <property type="match status" value="1"/>
</dbReference>
<feature type="compositionally biased region" description="Low complexity" evidence="2">
    <location>
        <begin position="681"/>
        <end position="691"/>
    </location>
</feature>
<feature type="region of interest" description="Disordered" evidence="2">
    <location>
        <begin position="1068"/>
        <end position="1088"/>
    </location>
</feature>
<feature type="compositionally biased region" description="Polar residues" evidence="2">
    <location>
        <begin position="1203"/>
        <end position="1214"/>
    </location>
</feature>
<dbReference type="PANTHER" id="PTHR22834:SF20">
    <property type="entry name" value="SH3 DOMAIN-CONTAINING PROTEIN"/>
    <property type="match status" value="1"/>
</dbReference>
<feature type="region of interest" description="Disordered" evidence="2">
    <location>
        <begin position="1920"/>
        <end position="1978"/>
    </location>
</feature>
<feature type="compositionally biased region" description="Polar residues" evidence="2">
    <location>
        <begin position="627"/>
        <end position="651"/>
    </location>
</feature>
<feature type="region of interest" description="Disordered" evidence="2">
    <location>
        <begin position="69"/>
        <end position="146"/>
    </location>
</feature>
<dbReference type="SMART" id="SM00325">
    <property type="entry name" value="RhoGEF"/>
    <property type="match status" value="1"/>
</dbReference>
<dbReference type="GeneID" id="87918526"/>
<feature type="region of interest" description="Disordered" evidence="2">
    <location>
        <begin position="26"/>
        <end position="49"/>
    </location>
</feature>
<keyword evidence="5" id="KW-1185">Reference proteome</keyword>